<dbReference type="EnsemblPlants" id="QL02p000424:mrna">
    <property type="protein sequence ID" value="QL02p000424:mrna"/>
    <property type="gene ID" value="QL02p000424"/>
</dbReference>
<reference evidence="4" key="2">
    <citation type="submission" date="2021-01" db="UniProtKB">
        <authorList>
            <consortium name="EnsemblPlants"/>
        </authorList>
    </citation>
    <scope>IDENTIFICATION</scope>
</reference>
<keyword evidence="5" id="KW-1185">Reference proteome</keyword>
<keyword evidence="2" id="KW-0808">Transferase</keyword>
<reference evidence="5" key="1">
    <citation type="journal article" date="2016" name="G3 (Bethesda)">
        <title>First Draft Assembly and Annotation of the Genome of a California Endemic Oak Quercus lobata Nee (Fagaceae).</title>
        <authorList>
            <person name="Sork V.L."/>
            <person name="Fitz-Gibbon S.T."/>
            <person name="Puiu D."/>
            <person name="Crepeau M."/>
            <person name="Gugger P.F."/>
            <person name="Sherman R."/>
            <person name="Stevens K."/>
            <person name="Langley C.H."/>
            <person name="Pellegrini M."/>
            <person name="Salzberg S.L."/>
        </authorList>
    </citation>
    <scope>NUCLEOTIDE SEQUENCE [LARGE SCALE GENOMIC DNA]</scope>
    <source>
        <strain evidence="5">cv. SW786</strain>
    </source>
</reference>
<keyword evidence="2" id="KW-0489">Methyltransferase</keyword>
<dbReference type="Pfam" id="PF02353">
    <property type="entry name" value="CMAS"/>
    <property type="match status" value="1"/>
</dbReference>
<dbReference type="CDD" id="cd02440">
    <property type="entry name" value="AdoMet_MTases"/>
    <property type="match status" value="1"/>
</dbReference>
<dbReference type="FunFam" id="3.40.50.150:FF:000554">
    <property type="entry name" value="Cation-transporting ATPase"/>
    <property type="match status" value="1"/>
</dbReference>
<accession>A0A7N2KR56</accession>
<dbReference type="PANTHER" id="PTHR43832:SF1">
    <property type="entry name" value="S-ADENOSYL-L-METHIONINE-DEPENDENT METHYLTRANSFERASES SUPERFAMILY PROTEIN"/>
    <property type="match status" value="1"/>
</dbReference>
<dbReference type="OMA" id="VANAGWG"/>
<keyword evidence="3" id="KW-0949">S-adenosyl-L-methionine</keyword>
<dbReference type="InterPro" id="IPR029063">
    <property type="entry name" value="SAM-dependent_MTases_sf"/>
</dbReference>
<evidence type="ECO:0000313" key="5">
    <source>
        <dbReference type="Proteomes" id="UP000594261"/>
    </source>
</evidence>
<evidence type="ECO:0000256" key="2">
    <source>
        <dbReference type="ARBA" id="ARBA00022603"/>
    </source>
</evidence>
<sequence>MLELYCERSQLKDGHTVLDVGCDWGSLSLYIARKYSNCRVTGICNSTTQKAHIEEQCRDLQLQNVEIIVADISIFEMEASYDRIFSIEMFEHMKNYEDLLKKISKWLKEDSFLFIHHFCHKAFAYHFEDINEDDWITRYFFSGGTMTSANLLLYFQDDVSVVNHWLVNGKHYAQTSEEWLKRMDKNLSSIKPIMESNYGKDSAVKWTVYWRTFFIAVAELFDTMMEKNGCLWKSRKAMLIMEIGDEVVLSSTISYGDLKSFYHSSKHIIKVVLVWNTPSPDRGSPSNLVNWINF</sequence>
<proteinExistence type="inferred from homology"/>
<evidence type="ECO:0008006" key="6">
    <source>
        <dbReference type="Google" id="ProtNLM"/>
    </source>
</evidence>
<dbReference type="GO" id="GO:0032259">
    <property type="term" value="P:methylation"/>
    <property type="evidence" value="ECO:0007669"/>
    <property type="project" value="UniProtKB-KW"/>
</dbReference>
<dbReference type="Gene3D" id="3.40.50.150">
    <property type="entry name" value="Vaccinia Virus protein VP39"/>
    <property type="match status" value="1"/>
</dbReference>
<dbReference type="SUPFAM" id="SSF53335">
    <property type="entry name" value="S-adenosyl-L-methionine-dependent methyltransferases"/>
    <property type="match status" value="1"/>
</dbReference>
<dbReference type="Proteomes" id="UP000594261">
    <property type="component" value="Chromosome 2"/>
</dbReference>
<organism evidence="4 5">
    <name type="scientific">Quercus lobata</name>
    <name type="common">Valley oak</name>
    <dbReference type="NCBI Taxonomy" id="97700"/>
    <lineage>
        <taxon>Eukaryota</taxon>
        <taxon>Viridiplantae</taxon>
        <taxon>Streptophyta</taxon>
        <taxon>Embryophyta</taxon>
        <taxon>Tracheophyta</taxon>
        <taxon>Spermatophyta</taxon>
        <taxon>Magnoliopsida</taxon>
        <taxon>eudicotyledons</taxon>
        <taxon>Gunneridae</taxon>
        <taxon>Pentapetalae</taxon>
        <taxon>rosids</taxon>
        <taxon>fabids</taxon>
        <taxon>Fagales</taxon>
        <taxon>Fagaceae</taxon>
        <taxon>Quercus</taxon>
    </lineage>
</organism>
<evidence type="ECO:0000256" key="3">
    <source>
        <dbReference type="ARBA" id="ARBA00022691"/>
    </source>
</evidence>
<dbReference type="GO" id="GO:0008168">
    <property type="term" value="F:methyltransferase activity"/>
    <property type="evidence" value="ECO:0007669"/>
    <property type="project" value="UniProtKB-KW"/>
</dbReference>
<dbReference type="Gramene" id="QL02p000424:mrna">
    <property type="protein sequence ID" value="QL02p000424:mrna"/>
    <property type="gene ID" value="QL02p000424"/>
</dbReference>
<name>A0A7N2KR56_QUELO</name>
<dbReference type="InParanoid" id="A0A7N2KR56"/>
<dbReference type="PANTHER" id="PTHR43832">
    <property type="match status" value="1"/>
</dbReference>
<evidence type="ECO:0000256" key="1">
    <source>
        <dbReference type="ARBA" id="ARBA00010815"/>
    </source>
</evidence>
<dbReference type="AlphaFoldDB" id="A0A7N2KR56"/>
<evidence type="ECO:0000313" key="4">
    <source>
        <dbReference type="EnsemblPlants" id="QL02p000424:mrna"/>
    </source>
</evidence>
<comment type="similarity">
    <text evidence="1">Belongs to the CFA/CMAS family.</text>
</comment>
<protein>
    <recommendedName>
        <fullName evidence="6">(S)-coclaurine N-methyltransferase</fullName>
    </recommendedName>
</protein>